<accession>A0A0J7ZBA7</accession>
<dbReference type="PANTHER" id="PTHR23528">
    <property type="match status" value="1"/>
</dbReference>
<feature type="transmembrane region" description="Helical" evidence="5">
    <location>
        <begin position="415"/>
        <end position="435"/>
    </location>
</feature>
<feature type="transmembrane region" description="Helical" evidence="5">
    <location>
        <begin position="169"/>
        <end position="191"/>
    </location>
</feature>
<feature type="transmembrane region" description="Helical" evidence="5">
    <location>
        <begin position="76"/>
        <end position="98"/>
    </location>
</feature>
<dbReference type="SUPFAM" id="SSF103473">
    <property type="entry name" value="MFS general substrate transporter"/>
    <property type="match status" value="1"/>
</dbReference>
<keyword evidence="4 5" id="KW-0472">Membrane</keyword>
<sequence length="439" mass="46362">MNVLPNSAVTAESADIAEADAPTRNKQITGQKVGPAFVTRYVLAQIGIWVALLTPSGVTLSLRVGQLDPENKASTLAIVSSAGALAAMVGTPVFGTLSDRSTSRFGQRRPFILAGFFIGVAAIFGIGFAPNVFFVGLGWVITQLAFGAAIAAVMAILPERVPQEMRGRTSGFMGVTSQVGIVFGAILVQVVGTHGSLMFVIPAVLGTLLVLPFLLLLKEAPRTRAEVGDISFKDLATSLWISPRKHPNFALAWLGRASCWLGLQLLVTYKTYFLIDHLGYTTDNVAPVLTASMFTLALTLSFTSICGGWLSDRVGRRKPFVFVASLIFVVAMVIIACSTSVTHFVIGVGIAGLGQGLYLSVDYALVAALLPDDRREAAKGMSVYNLSSNIPSTLAPTLAPALLSVGASQSTPNYTSMYLFAALFSLIGAAVTLLLRGVR</sequence>
<dbReference type="AlphaFoldDB" id="A0A0J7ZBA7"/>
<evidence type="ECO:0000256" key="4">
    <source>
        <dbReference type="ARBA" id="ARBA00023136"/>
    </source>
</evidence>
<dbReference type="GO" id="GO:0022857">
    <property type="term" value="F:transmembrane transporter activity"/>
    <property type="evidence" value="ECO:0007669"/>
    <property type="project" value="InterPro"/>
</dbReference>
<dbReference type="PANTHER" id="PTHR23528:SF1">
    <property type="entry name" value="MAJOR FACILITATOR SUPERFAMILY (MFS) PROFILE DOMAIN-CONTAINING PROTEIN"/>
    <property type="match status" value="1"/>
</dbReference>
<dbReference type="PROSITE" id="PS50850">
    <property type="entry name" value="MFS"/>
    <property type="match status" value="1"/>
</dbReference>
<dbReference type="InterPro" id="IPR005829">
    <property type="entry name" value="Sugar_transporter_CS"/>
</dbReference>
<dbReference type="GO" id="GO:0005886">
    <property type="term" value="C:plasma membrane"/>
    <property type="evidence" value="ECO:0007669"/>
    <property type="project" value="UniProtKB-SubCell"/>
</dbReference>
<name>A0A0J7ZBA7_STRVR</name>
<dbReference type="InterPro" id="IPR011701">
    <property type="entry name" value="MFS"/>
</dbReference>
<feature type="domain" description="Major facilitator superfamily (MFS) profile" evidence="6">
    <location>
        <begin position="35"/>
        <end position="439"/>
    </location>
</feature>
<feature type="transmembrane region" description="Helical" evidence="5">
    <location>
        <begin position="41"/>
        <end position="64"/>
    </location>
</feature>
<reference evidence="7 8" key="1">
    <citation type="submission" date="2015-06" db="EMBL/GenBank/DDBJ databases">
        <authorList>
            <person name="Ju K.-S."/>
            <person name="Doroghazi J.R."/>
            <person name="Metcalf W.W."/>
        </authorList>
    </citation>
    <scope>NUCLEOTIDE SEQUENCE [LARGE SCALE GENOMIC DNA]</scope>
    <source>
        <strain evidence="7 8">NRRL 3414</strain>
    </source>
</reference>
<protein>
    <submittedName>
        <fullName evidence="7">MFS transporter</fullName>
    </submittedName>
</protein>
<dbReference type="InterPro" id="IPR020846">
    <property type="entry name" value="MFS_dom"/>
</dbReference>
<feature type="transmembrane region" description="Helical" evidence="5">
    <location>
        <begin position="383"/>
        <end position="403"/>
    </location>
</feature>
<evidence type="ECO:0000256" key="5">
    <source>
        <dbReference type="SAM" id="Phobius"/>
    </source>
</evidence>
<keyword evidence="2 5" id="KW-0812">Transmembrane</keyword>
<comment type="caution">
    <text evidence="7">The sequence shown here is derived from an EMBL/GenBank/DDBJ whole genome shotgun (WGS) entry which is preliminary data.</text>
</comment>
<comment type="subcellular location">
    <subcellularLocation>
        <location evidence="1">Cell membrane</location>
        <topology evidence="1">Multi-pass membrane protein</topology>
    </subcellularLocation>
</comment>
<evidence type="ECO:0000256" key="1">
    <source>
        <dbReference type="ARBA" id="ARBA00004651"/>
    </source>
</evidence>
<dbReference type="Gene3D" id="1.20.1250.20">
    <property type="entry name" value="MFS general substrate transporter like domains"/>
    <property type="match status" value="2"/>
</dbReference>
<evidence type="ECO:0000256" key="3">
    <source>
        <dbReference type="ARBA" id="ARBA00022989"/>
    </source>
</evidence>
<dbReference type="PATRIC" id="fig|1938.3.peg.2002"/>
<feature type="transmembrane region" description="Helical" evidence="5">
    <location>
        <begin position="322"/>
        <end position="346"/>
    </location>
</feature>
<feature type="transmembrane region" description="Helical" evidence="5">
    <location>
        <begin position="136"/>
        <end position="157"/>
    </location>
</feature>
<dbReference type="EMBL" id="LFNT01000020">
    <property type="protein sequence ID" value="KMS73381.1"/>
    <property type="molecule type" value="Genomic_DNA"/>
</dbReference>
<dbReference type="InterPro" id="IPR036259">
    <property type="entry name" value="MFS_trans_sf"/>
</dbReference>
<evidence type="ECO:0000313" key="8">
    <source>
        <dbReference type="Proteomes" id="UP000037432"/>
    </source>
</evidence>
<keyword evidence="3 5" id="KW-1133">Transmembrane helix</keyword>
<dbReference type="Proteomes" id="UP000037432">
    <property type="component" value="Unassembled WGS sequence"/>
</dbReference>
<dbReference type="RefSeq" id="WP_048582513.1">
    <property type="nucleotide sequence ID" value="NZ_LFNT01000020.1"/>
</dbReference>
<evidence type="ECO:0000256" key="2">
    <source>
        <dbReference type="ARBA" id="ARBA00022692"/>
    </source>
</evidence>
<feature type="transmembrane region" description="Helical" evidence="5">
    <location>
        <begin position="289"/>
        <end position="310"/>
    </location>
</feature>
<dbReference type="PROSITE" id="PS00216">
    <property type="entry name" value="SUGAR_TRANSPORT_1"/>
    <property type="match status" value="1"/>
</dbReference>
<evidence type="ECO:0000259" key="6">
    <source>
        <dbReference type="PROSITE" id="PS50850"/>
    </source>
</evidence>
<dbReference type="Pfam" id="PF07690">
    <property type="entry name" value="MFS_1"/>
    <property type="match status" value="1"/>
</dbReference>
<dbReference type="OrthoDB" id="7584869at2"/>
<proteinExistence type="predicted"/>
<feature type="transmembrane region" description="Helical" evidence="5">
    <location>
        <begin position="352"/>
        <end position="371"/>
    </location>
</feature>
<feature type="transmembrane region" description="Helical" evidence="5">
    <location>
        <begin position="249"/>
        <end position="269"/>
    </location>
</feature>
<feature type="transmembrane region" description="Helical" evidence="5">
    <location>
        <begin position="197"/>
        <end position="217"/>
    </location>
</feature>
<gene>
    <name evidence="7" type="ORF">ACM01_19290</name>
</gene>
<feature type="transmembrane region" description="Helical" evidence="5">
    <location>
        <begin position="110"/>
        <end position="130"/>
    </location>
</feature>
<evidence type="ECO:0000313" key="7">
    <source>
        <dbReference type="EMBL" id="KMS73381.1"/>
    </source>
</evidence>
<organism evidence="7 8">
    <name type="scientific">Streptomyces viridochromogenes</name>
    <dbReference type="NCBI Taxonomy" id="1938"/>
    <lineage>
        <taxon>Bacteria</taxon>
        <taxon>Bacillati</taxon>
        <taxon>Actinomycetota</taxon>
        <taxon>Actinomycetes</taxon>
        <taxon>Kitasatosporales</taxon>
        <taxon>Streptomycetaceae</taxon>
        <taxon>Streptomyces</taxon>
    </lineage>
</organism>